<dbReference type="AlphaFoldDB" id="A0A9D9EBY3"/>
<dbReference type="GO" id="GO:0005524">
    <property type="term" value="F:ATP binding"/>
    <property type="evidence" value="ECO:0007669"/>
    <property type="project" value="UniProtKB-KW"/>
</dbReference>
<dbReference type="PANTHER" id="PTHR43875:SF1">
    <property type="entry name" value="OSMOPROTECTIVE COMPOUNDS UPTAKE ATP-BINDING PROTEIN GGTA"/>
    <property type="match status" value="1"/>
</dbReference>
<dbReference type="EMBL" id="JADIMU010000066">
    <property type="protein sequence ID" value="MBO8443980.1"/>
    <property type="molecule type" value="Genomic_DNA"/>
</dbReference>
<protein>
    <submittedName>
        <fullName evidence="1">ABC transporter ATP-binding protein</fullName>
    </submittedName>
</protein>
<sequence>DEPLSNLDARLRIQTREEIRRIQQATGITTVFVTHDQEEAMSITDEIIVMKDGVVQQIAPPQETYVHPANVFVAKFLGNPPINMCRAKVSGGQLILNGQAAIAAQLPDGEYQVGIRPESFILSREGWPAKVVYKATIGRDAQIRFDINGCLSEALIESDQIVEEGQEVHFALRPSGVHIFTLEGERIERW</sequence>
<dbReference type="Proteomes" id="UP000823633">
    <property type="component" value="Unassembled WGS sequence"/>
</dbReference>
<dbReference type="InterPro" id="IPR047641">
    <property type="entry name" value="ABC_transpr_MalK/UgpC-like"/>
</dbReference>
<dbReference type="PANTHER" id="PTHR43875">
    <property type="entry name" value="MALTODEXTRIN IMPORT ATP-BINDING PROTEIN MSMX"/>
    <property type="match status" value="1"/>
</dbReference>
<evidence type="ECO:0000313" key="1">
    <source>
        <dbReference type="EMBL" id="MBO8443980.1"/>
    </source>
</evidence>
<reference evidence="1" key="2">
    <citation type="journal article" date="2021" name="PeerJ">
        <title>Extensive microbial diversity within the chicken gut microbiome revealed by metagenomics and culture.</title>
        <authorList>
            <person name="Gilroy R."/>
            <person name="Ravi A."/>
            <person name="Getino M."/>
            <person name="Pursley I."/>
            <person name="Horton D.L."/>
            <person name="Alikhan N.F."/>
            <person name="Baker D."/>
            <person name="Gharbi K."/>
            <person name="Hall N."/>
            <person name="Watson M."/>
            <person name="Adriaenssens E.M."/>
            <person name="Foster-Nyarko E."/>
            <person name="Jarju S."/>
            <person name="Secka A."/>
            <person name="Antonio M."/>
            <person name="Oren A."/>
            <person name="Chaudhuri R.R."/>
            <person name="La Ragione R."/>
            <person name="Hildebrand F."/>
            <person name="Pallen M.J."/>
        </authorList>
    </citation>
    <scope>NUCLEOTIDE SEQUENCE</scope>
    <source>
        <strain evidence="1">11167</strain>
    </source>
</reference>
<dbReference type="GO" id="GO:0055052">
    <property type="term" value="C:ATP-binding cassette (ABC) transporter complex, substrate-binding subunit-containing"/>
    <property type="evidence" value="ECO:0007669"/>
    <property type="project" value="TreeGrafter"/>
</dbReference>
<keyword evidence="1" id="KW-0547">Nucleotide-binding</keyword>
<keyword evidence="1" id="KW-0067">ATP-binding</keyword>
<dbReference type="Gene3D" id="3.40.50.300">
    <property type="entry name" value="P-loop containing nucleotide triphosphate hydrolases"/>
    <property type="match status" value="1"/>
</dbReference>
<proteinExistence type="predicted"/>
<comment type="caution">
    <text evidence="1">The sequence shown here is derived from an EMBL/GenBank/DDBJ whole genome shotgun (WGS) entry which is preliminary data.</text>
</comment>
<accession>A0A9D9EBY3</accession>
<feature type="non-terminal residue" evidence="1">
    <location>
        <position position="1"/>
    </location>
</feature>
<dbReference type="InterPro" id="IPR008995">
    <property type="entry name" value="Mo/tungstate-bd_C_term_dom"/>
</dbReference>
<dbReference type="SUPFAM" id="SSF52540">
    <property type="entry name" value="P-loop containing nucleoside triphosphate hydrolases"/>
    <property type="match status" value="1"/>
</dbReference>
<name>A0A9D9EBY3_9SPIR</name>
<dbReference type="InterPro" id="IPR027417">
    <property type="entry name" value="P-loop_NTPase"/>
</dbReference>
<gene>
    <name evidence="1" type="ORF">IAC42_09545</name>
</gene>
<evidence type="ECO:0000313" key="2">
    <source>
        <dbReference type="Proteomes" id="UP000823633"/>
    </source>
</evidence>
<dbReference type="Gene3D" id="2.40.50.100">
    <property type="match status" value="1"/>
</dbReference>
<organism evidence="1 2">
    <name type="scientific">Candidatus Aphodenecus pullistercoris</name>
    <dbReference type="NCBI Taxonomy" id="2840669"/>
    <lineage>
        <taxon>Bacteria</taxon>
        <taxon>Pseudomonadati</taxon>
        <taxon>Spirochaetota</taxon>
        <taxon>Spirochaetia</taxon>
        <taxon>Spirochaetales</taxon>
        <taxon>Candidatus Aphodenecus</taxon>
    </lineage>
</organism>
<reference evidence="1" key="1">
    <citation type="submission" date="2020-10" db="EMBL/GenBank/DDBJ databases">
        <authorList>
            <person name="Gilroy R."/>
        </authorList>
    </citation>
    <scope>NUCLEOTIDE SEQUENCE</scope>
    <source>
        <strain evidence="1">11167</strain>
    </source>
</reference>
<dbReference type="SUPFAM" id="SSF50331">
    <property type="entry name" value="MOP-like"/>
    <property type="match status" value="1"/>
</dbReference>
<dbReference type="GO" id="GO:0016887">
    <property type="term" value="F:ATP hydrolysis activity"/>
    <property type="evidence" value="ECO:0007669"/>
    <property type="project" value="InterPro"/>
</dbReference>